<feature type="non-terminal residue" evidence="1">
    <location>
        <position position="1"/>
    </location>
</feature>
<organism evidence="1">
    <name type="scientific">marine sediment metagenome</name>
    <dbReference type="NCBI Taxonomy" id="412755"/>
    <lineage>
        <taxon>unclassified sequences</taxon>
        <taxon>metagenomes</taxon>
        <taxon>ecological metagenomes</taxon>
    </lineage>
</organism>
<dbReference type="AlphaFoldDB" id="X1LCF1"/>
<proteinExistence type="predicted"/>
<reference evidence="1" key="1">
    <citation type="journal article" date="2014" name="Front. Microbiol.">
        <title>High frequency of phylogenetically diverse reductive dehalogenase-homologous genes in deep subseafloor sedimentary metagenomes.</title>
        <authorList>
            <person name="Kawai M."/>
            <person name="Futagami T."/>
            <person name="Toyoda A."/>
            <person name="Takaki Y."/>
            <person name="Nishi S."/>
            <person name="Hori S."/>
            <person name="Arai W."/>
            <person name="Tsubouchi T."/>
            <person name="Morono Y."/>
            <person name="Uchiyama I."/>
            <person name="Ito T."/>
            <person name="Fujiyama A."/>
            <person name="Inagaki F."/>
            <person name="Takami H."/>
        </authorList>
    </citation>
    <scope>NUCLEOTIDE SEQUENCE</scope>
    <source>
        <strain evidence="1">Expedition CK06-06</strain>
    </source>
</reference>
<comment type="caution">
    <text evidence="1">The sequence shown here is derived from an EMBL/GenBank/DDBJ whole genome shotgun (WGS) entry which is preliminary data.</text>
</comment>
<sequence length="42" mass="4849">EWQSQRDQFPEAKGFYTLEDVSGELKHLELLYSGHGPYGAHQ</sequence>
<dbReference type="EMBL" id="BARV01005671">
    <property type="protein sequence ID" value="GAI16952.1"/>
    <property type="molecule type" value="Genomic_DNA"/>
</dbReference>
<gene>
    <name evidence="1" type="ORF">S06H3_11581</name>
</gene>
<accession>X1LCF1</accession>
<protein>
    <submittedName>
        <fullName evidence="1">Uncharacterized protein</fullName>
    </submittedName>
</protein>
<evidence type="ECO:0000313" key="1">
    <source>
        <dbReference type="EMBL" id="GAI16952.1"/>
    </source>
</evidence>
<name>X1LCF1_9ZZZZ</name>